<feature type="signal peptide" evidence="1">
    <location>
        <begin position="1"/>
        <end position="21"/>
    </location>
</feature>
<proteinExistence type="predicted"/>
<feature type="chain" id="PRO_5034239556" evidence="1">
    <location>
        <begin position="22"/>
        <end position="80"/>
    </location>
</feature>
<dbReference type="RefSeq" id="WP_147389273.1">
    <property type="nucleotide sequence ID" value="NZ_AQHF01000024.1"/>
</dbReference>
<gene>
    <name evidence="2" type="ORF">PPEP_a2929</name>
</gene>
<comment type="caution">
    <text evidence="2">The sequence shown here is derived from an EMBL/GenBank/DDBJ whole genome shotgun (WGS) entry which is preliminary data.</text>
</comment>
<reference evidence="2 3" key="1">
    <citation type="submission" date="2015-06" db="EMBL/GenBank/DDBJ databases">
        <title>Genome sequence of Pseudoalteromonas peptidolytica.</title>
        <authorList>
            <person name="Xie B.-B."/>
            <person name="Rong J.-C."/>
            <person name="Qin Q.-L."/>
            <person name="Zhang Y.-Z."/>
        </authorList>
    </citation>
    <scope>NUCLEOTIDE SEQUENCE [LARGE SCALE GENOMIC DNA]</scope>
    <source>
        <strain evidence="2 3">F12-50-A1</strain>
    </source>
</reference>
<organism evidence="2 3">
    <name type="scientific">Pseudoalteromonas peptidolytica F12-50-A1</name>
    <dbReference type="NCBI Taxonomy" id="1315280"/>
    <lineage>
        <taxon>Bacteria</taxon>
        <taxon>Pseudomonadati</taxon>
        <taxon>Pseudomonadota</taxon>
        <taxon>Gammaproteobacteria</taxon>
        <taxon>Alteromonadales</taxon>
        <taxon>Pseudoalteromonadaceae</taxon>
        <taxon>Pseudoalteromonas</taxon>
    </lineage>
</organism>
<evidence type="ECO:0000256" key="1">
    <source>
        <dbReference type="SAM" id="SignalP"/>
    </source>
</evidence>
<accession>A0A8I0MVT7</accession>
<keyword evidence="3" id="KW-1185">Reference proteome</keyword>
<dbReference type="EMBL" id="AQHF01000024">
    <property type="protein sequence ID" value="MBE0346807.1"/>
    <property type="molecule type" value="Genomic_DNA"/>
</dbReference>
<name>A0A8I0MVT7_9GAMM</name>
<protein>
    <submittedName>
        <fullName evidence="2">Uncharacterized protein</fullName>
    </submittedName>
</protein>
<keyword evidence="1" id="KW-0732">Signal</keyword>
<dbReference type="Proteomes" id="UP000660708">
    <property type="component" value="Unassembled WGS sequence"/>
</dbReference>
<sequence length="80" mass="8891">MKTLTSSLIALSLFASTLVKANDELPVAPTDLVQELTEMCLDWAKDDEVQASELKRYVLSCVNDELQATGYQKVKDVEVK</sequence>
<evidence type="ECO:0000313" key="2">
    <source>
        <dbReference type="EMBL" id="MBE0346807.1"/>
    </source>
</evidence>
<dbReference type="AlphaFoldDB" id="A0A8I0MVT7"/>
<evidence type="ECO:0000313" key="3">
    <source>
        <dbReference type="Proteomes" id="UP000660708"/>
    </source>
</evidence>